<dbReference type="InterPro" id="IPR043502">
    <property type="entry name" value="DNA/RNA_pol_sf"/>
</dbReference>
<dbReference type="Pfam" id="PF17919">
    <property type="entry name" value="RT_RNaseH_2"/>
    <property type="match status" value="1"/>
</dbReference>
<name>A0A811V1G1_CERCA</name>
<dbReference type="EMBL" id="CAJHJT010000034">
    <property type="protein sequence ID" value="CAD7003253.1"/>
    <property type="molecule type" value="Genomic_DNA"/>
</dbReference>
<feature type="region of interest" description="Disordered" evidence="1">
    <location>
        <begin position="57"/>
        <end position="105"/>
    </location>
</feature>
<accession>A0A811V1G1</accession>
<comment type="caution">
    <text evidence="3">The sequence shown here is derived from an EMBL/GenBank/DDBJ whole genome shotgun (WGS) entry which is preliminary data.</text>
</comment>
<evidence type="ECO:0000313" key="4">
    <source>
        <dbReference type="Proteomes" id="UP000606786"/>
    </source>
</evidence>
<feature type="compositionally biased region" description="Basic and acidic residues" evidence="1">
    <location>
        <begin position="86"/>
        <end position="104"/>
    </location>
</feature>
<dbReference type="Proteomes" id="UP000606786">
    <property type="component" value="Unassembled WGS sequence"/>
</dbReference>
<evidence type="ECO:0000259" key="2">
    <source>
        <dbReference type="Pfam" id="PF17919"/>
    </source>
</evidence>
<dbReference type="GO" id="GO:0071897">
    <property type="term" value="P:DNA biosynthetic process"/>
    <property type="evidence" value="ECO:0007669"/>
    <property type="project" value="UniProtKB-ARBA"/>
</dbReference>
<protein>
    <submittedName>
        <fullName evidence="3">(Mediterranean fruit fly) hypothetical protein</fullName>
    </submittedName>
</protein>
<evidence type="ECO:0000313" key="3">
    <source>
        <dbReference type="EMBL" id="CAD7003253.1"/>
    </source>
</evidence>
<evidence type="ECO:0000256" key="1">
    <source>
        <dbReference type="SAM" id="MobiDB-lite"/>
    </source>
</evidence>
<proteinExistence type="predicted"/>
<dbReference type="InterPro" id="IPR041577">
    <property type="entry name" value="RT_RNaseH_2"/>
</dbReference>
<reference evidence="3" key="1">
    <citation type="submission" date="2020-11" db="EMBL/GenBank/DDBJ databases">
        <authorList>
            <person name="Whitehead M."/>
        </authorList>
    </citation>
    <scope>NUCLEOTIDE SEQUENCE</scope>
    <source>
        <strain evidence="3">EGII</strain>
    </source>
</reference>
<feature type="domain" description="Reverse transcriptase/retrotransposon-derived protein RNase H-like" evidence="2">
    <location>
        <begin position="6"/>
        <end position="42"/>
    </location>
</feature>
<sequence length="133" mass="15189">MEMERGTTFEKLKKALTEAPVLSSPDFPQKFILQTDARDFGLVRLRAVEFIVNTGETASNSDSDEGTFGMMRAPTPIVISSNEEEEVRRGEMEITDEKSQRPGDEYTEYICDDRITNKQSPQQRQAIENTTRY</sequence>
<organism evidence="3 4">
    <name type="scientific">Ceratitis capitata</name>
    <name type="common">Mediterranean fruit fly</name>
    <name type="synonym">Tephritis capitata</name>
    <dbReference type="NCBI Taxonomy" id="7213"/>
    <lineage>
        <taxon>Eukaryota</taxon>
        <taxon>Metazoa</taxon>
        <taxon>Ecdysozoa</taxon>
        <taxon>Arthropoda</taxon>
        <taxon>Hexapoda</taxon>
        <taxon>Insecta</taxon>
        <taxon>Pterygota</taxon>
        <taxon>Neoptera</taxon>
        <taxon>Endopterygota</taxon>
        <taxon>Diptera</taxon>
        <taxon>Brachycera</taxon>
        <taxon>Muscomorpha</taxon>
        <taxon>Tephritoidea</taxon>
        <taxon>Tephritidae</taxon>
        <taxon>Ceratitis</taxon>
        <taxon>Ceratitis</taxon>
    </lineage>
</organism>
<dbReference type="AlphaFoldDB" id="A0A811V1G1"/>
<keyword evidence="4" id="KW-1185">Reference proteome</keyword>
<gene>
    <name evidence="3" type="ORF">CCAP1982_LOCUS11715</name>
</gene>
<dbReference type="SUPFAM" id="SSF56672">
    <property type="entry name" value="DNA/RNA polymerases"/>
    <property type="match status" value="1"/>
</dbReference>